<keyword evidence="1" id="KW-0812">Transmembrane</keyword>
<feature type="transmembrane region" description="Helical" evidence="1">
    <location>
        <begin position="34"/>
        <end position="51"/>
    </location>
</feature>
<feature type="domain" description="Inner membrane protein YgaP-like transmembrane" evidence="2">
    <location>
        <begin position="1"/>
        <end position="61"/>
    </location>
</feature>
<dbReference type="AlphaFoldDB" id="A0A1F8GDB8"/>
<sequence length="226" mass="25024">MEKNINWLDRLMRIALAAILVFAAVALFKHPVARVLGVVGALFALWEAFSAKCYLATHLGSRSITERLGESSLYLLGLVAIQMTLAYEWWSAGWEKVSSPEFVDGINGTLGFFASKNPFPWYKDFLLGFATRNSTLFAYTVEWSQIAIAVTLAIAGVLFIYSKKSAVKKIALKLSSLALIGGILMNANFYLAAGWTGPGTHGINLVMFWIQGILLYVWLYRVGQQN</sequence>
<dbReference type="Proteomes" id="UP000178911">
    <property type="component" value="Unassembled WGS sequence"/>
</dbReference>
<feature type="transmembrane region" description="Helical" evidence="1">
    <location>
        <begin position="72"/>
        <end position="90"/>
    </location>
</feature>
<comment type="caution">
    <text evidence="3">The sequence shown here is derived from an EMBL/GenBank/DDBJ whole genome shotgun (WGS) entry which is preliminary data.</text>
</comment>
<proteinExistence type="predicted"/>
<feature type="transmembrane region" description="Helical" evidence="1">
    <location>
        <begin position="12"/>
        <end position="28"/>
    </location>
</feature>
<feature type="transmembrane region" description="Helical" evidence="1">
    <location>
        <begin position="174"/>
        <end position="195"/>
    </location>
</feature>
<organism evidence="3 4">
    <name type="scientific">Candidatus Yanofskybacteria bacterium RIFCSPLOWO2_01_FULL_43_22</name>
    <dbReference type="NCBI Taxonomy" id="1802695"/>
    <lineage>
        <taxon>Bacteria</taxon>
        <taxon>Candidatus Yanofskyibacteriota</taxon>
    </lineage>
</organism>
<keyword evidence="1" id="KW-0472">Membrane</keyword>
<evidence type="ECO:0000313" key="3">
    <source>
        <dbReference type="EMBL" id="OGN23374.1"/>
    </source>
</evidence>
<feature type="transmembrane region" description="Helical" evidence="1">
    <location>
        <begin position="201"/>
        <end position="220"/>
    </location>
</feature>
<feature type="transmembrane region" description="Helical" evidence="1">
    <location>
        <begin position="143"/>
        <end position="162"/>
    </location>
</feature>
<keyword evidence="1" id="KW-1133">Transmembrane helix</keyword>
<evidence type="ECO:0000259" key="2">
    <source>
        <dbReference type="Pfam" id="PF11127"/>
    </source>
</evidence>
<gene>
    <name evidence="3" type="ORF">A3A13_04635</name>
</gene>
<dbReference type="STRING" id="1802695.A3A13_04635"/>
<accession>A0A1F8GDB8</accession>
<dbReference type="Pfam" id="PF11127">
    <property type="entry name" value="YgaP-like_TM"/>
    <property type="match status" value="1"/>
</dbReference>
<evidence type="ECO:0000256" key="1">
    <source>
        <dbReference type="SAM" id="Phobius"/>
    </source>
</evidence>
<protein>
    <recommendedName>
        <fullName evidence="2">Inner membrane protein YgaP-like transmembrane domain-containing protein</fullName>
    </recommendedName>
</protein>
<dbReference type="InterPro" id="IPR021309">
    <property type="entry name" value="YgaP-like_TM"/>
</dbReference>
<evidence type="ECO:0000313" key="4">
    <source>
        <dbReference type="Proteomes" id="UP000178911"/>
    </source>
</evidence>
<dbReference type="EMBL" id="MGKJ01000020">
    <property type="protein sequence ID" value="OGN23374.1"/>
    <property type="molecule type" value="Genomic_DNA"/>
</dbReference>
<reference evidence="3 4" key="1">
    <citation type="journal article" date="2016" name="Nat. Commun.">
        <title>Thousands of microbial genomes shed light on interconnected biogeochemical processes in an aquifer system.</title>
        <authorList>
            <person name="Anantharaman K."/>
            <person name="Brown C.T."/>
            <person name="Hug L.A."/>
            <person name="Sharon I."/>
            <person name="Castelle C.J."/>
            <person name="Probst A.J."/>
            <person name="Thomas B.C."/>
            <person name="Singh A."/>
            <person name="Wilkins M.J."/>
            <person name="Karaoz U."/>
            <person name="Brodie E.L."/>
            <person name="Williams K.H."/>
            <person name="Hubbard S.S."/>
            <person name="Banfield J.F."/>
        </authorList>
    </citation>
    <scope>NUCLEOTIDE SEQUENCE [LARGE SCALE GENOMIC DNA]</scope>
</reference>
<name>A0A1F8GDB8_9BACT</name>